<accession>A0A8H5D5B8</accession>
<sequence>MSMAHDKLLRGRKIIVTFAHHAPLDSAGGSGGKRRAMMEIGRPTTLSLLKSGSTSRPLGTAAKIAKMEAKLRQLERSDATTPQKAPLHPSLPPKPQSGPAEPQSKHSSDTRGSKPTATSTNAQKDEPPSSLLDKLRTSSALTSPPLPSAATSKPQNKSKAKLLGVKIKPKDKDKAVPAPKPDS</sequence>
<feature type="region of interest" description="Disordered" evidence="1">
    <location>
        <begin position="66"/>
        <end position="183"/>
    </location>
</feature>
<keyword evidence="3" id="KW-1185">Reference proteome</keyword>
<feature type="compositionally biased region" description="Basic and acidic residues" evidence="1">
    <location>
        <begin position="168"/>
        <end position="183"/>
    </location>
</feature>
<proteinExistence type="predicted"/>
<organism evidence="2 3">
    <name type="scientific">Leucocoprinus leucothites</name>
    <dbReference type="NCBI Taxonomy" id="201217"/>
    <lineage>
        <taxon>Eukaryota</taxon>
        <taxon>Fungi</taxon>
        <taxon>Dikarya</taxon>
        <taxon>Basidiomycota</taxon>
        <taxon>Agaricomycotina</taxon>
        <taxon>Agaricomycetes</taxon>
        <taxon>Agaricomycetidae</taxon>
        <taxon>Agaricales</taxon>
        <taxon>Agaricineae</taxon>
        <taxon>Agaricaceae</taxon>
        <taxon>Leucocoprinus</taxon>
    </lineage>
</organism>
<feature type="compositionally biased region" description="Basic and acidic residues" evidence="1">
    <location>
        <begin position="103"/>
        <end position="112"/>
    </location>
</feature>
<dbReference type="EMBL" id="JAACJO010000009">
    <property type="protein sequence ID" value="KAF5353870.1"/>
    <property type="molecule type" value="Genomic_DNA"/>
</dbReference>
<feature type="compositionally biased region" description="Polar residues" evidence="1">
    <location>
        <begin position="113"/>
        <end position="122"/>
    </location>
</feature>
<dbReference type="Proteomes" id="UP000559027">
    <property type="component" value="Unassembled WGS sequence"/>
</dbReference>
<gene>
    <name evidence="2" type="ORF">D9756_007307</name>
</gene>
<evidence type="ECO:0000313" key="2">
    <source>
        <dbReference type="EMBL" id="KAF5353870.1"/>
    </source>
</evidence>
<evidence type="ECO:0000313" key="3">
    <source>
        <dbReference type="Proteomes" id="UP000559027"/>
    </source>
</evidence>
<feature type="compositionally biased region" description="Basic and acidic residues" evidence="1">
    <location>
        <begin position="66"/>
        <end position="78"/>
    </location>
</feature>
<reference evidence="2 3" key="1">
    <citation type="journal article" date="2020" name="ISME J.">
        <title>Uncovering the hidden diversity of litter-decomposition mechanisms in mushroom-forming fungi.</title>
        <authorList>
            <person name="Floudas D."/>
            <person name="Bentzer J."/>
            <person name="Ahren D."/>
            <person name="Johansson T."/>
            <person name="Persson P."/>
            <person name="Tunlid A."/>
        </authorList>
    </citation>
    <scope>NUCLEOTIDE SEQUENCE [LARGE SCALE GENOMIC DNA]</scope>
    <source>
        <strain evidence="2 3">CBS 146.42</strain>
    </source>
</reference>
<dbReference type="AlphaFoldDB" id="A0A8H5D5B8"/>
<protein>
    <submittedName>
        <fullName evidence="2">Uncharacterized protein</fullName>
    </submittedName>
</protein>
<name>A0A8H5D5B8_9AGAR</name>
<dbReference type="OrthoDB" id="6730379at2759"/>
<feature type="compositionally biased region" description="Low complexity" evidence="1">
    <location>
        <begin position="137"/>
        <end position="152"/>
    </location>
</feature>
<comment type="caution">
    <text evidence="2">The sequence shown here is derived from an EMBL/GenBank/DDBJ whole genome shotgun (WGS) entry which is preliminary data.</text>
</comment>
<evidence type="ECO:0000256" key="1">
    <source>
        <dbReference type="SAM" id="MobiDB-lite"/>
    </source>
</evidence>